<organism evidence="4 5">
    <name type="scientific">Faucicola osloensis</name>
    <name type="common">Moraxella osloensis</name>
    <dbReference type="NCBI Taxonomy" id="34062"/>
    <lineage>
        <taxon>Bacteria</taxon>
        <taxon>Pseudomonadati</taxon>
        <taxon>Pseudomonadota</taxon>
        <taxon>Gammaproteobacteria</taxon>
        <taxon>Moraxellales</taxon>
        <taxon>Moraxellaceae</taxon>
        <taxon>Faucicola</taxon>
    </lineage>
</organism>
<accession>A0A2D2LS46</accession>
<protein>
    <submittedName>
        <fullName evidence="4">Transcriptional regulator</fullName>
    </submittedName>
</protein>
<dbReference type="Gene3D" id="1.10.260.40">
    <property type="entry name" value="lambda repressor-like DNA-binding domains"/>
    <property type="match status" value="1"/>
</dbReference>
<dbReference type="Pfam" id="PF01381">
    <property type="entry name" value="HTH_3"/>
    <property type="match status" value="1"/>
</dbReference>
<dbReference type="InterPro" id="IPR010982">
    <property type="entry name" value="Lambda_DNA-bd_dom_sf"/>
</dbReference>
<dbReference type="PROSITE" id="PS50943">
    <property type="entry name" value="HTH_CROC1"/>
    <property type="match status" value="1"/>
</dbReference>
<evidence type="ECO:0000313" key="4">
    <source>
        <dbReference type="EMBL" id="ATR77848.1"/>
    </source>
</evidence>
<reference evidence="5" key="1">
    <citation type="submission" date="2017-11" db="EMBL/GenBank/DDBJ databases">
        <title>Complete genome sequence of Moraxella osloensis NP7 isolated from human skin.</title>
        <authorList>
            <person name="Lee K."/>
            <person name="Lim J.Y."/>
            <person name="Hwang I."/>
        </authorList>
    </citation>
    <scope>NUCLEOTIDE SEQUENCE [LARGE SCALE GENOMIC DNA]</scope>
    <source>
        <strain evidence="5">NP7</strain>
    </source>
</reference>
<dbReference type="PANTHER" id="PTHR46558:SF14">
    <property type="entry name" value="HTH-TYPE TRANSCRIPTIONAL REGULATOR ANSR"/>
    <property type="match status" value="1"/>
</dbReference>
<dbReference type="CDD" id="cd00093">
    <property type="entry name" value="HTH_XRE"/>
    <property type="match status" value="1"/>
</dbReference>
<feature type="domain" description="HTH cro/C1-type" evidence="3">
    <location>
        <begin position="22"/>
        <end position="76"/>
    </location>
</feature>
<proteinExistence type="predicted"/>
<dbReference type="InterPro" id="IPR001387">
    <property type="entry name" value="Cro/C1-type_HTH"/>
</dbReference>
<dbReference type="SUPFAM" id="SSF47413">
    <property type="entry name" value="lambda repressor-like DNA-binding domains"/>
    <property type="match status" value="1"/>
</dbReference>
<dbReference type="RefSeq" id="WP_100269237.1">
    <property type="nucleotide sequence ID" value="NZ_CP024443.1"/>
</dbReference>
<dbReference type="SMART" id="SM00530">
    <property type="entry name" value="HTH_XRE"/>
    <property type="match status" value="1"/>
</dbReference>
<sequence>MNNIELKDNVISQEAGLITQRIREMREKENWTQEYMAEQLGMSENGYAKIERGESNLSLKRLQQIADIFEVESAELLKRTMVCFVNENGANSNNYYSKAGDESLQFENEKLKLMLNHKEEMLVQKDEQIEALKNLVAVLQATK</sequence>
<evidence type="ECO:0000259" key="3">
    <source>
        <dbReference type="PROSITE" id="PS50943"/>
    </source>
</evidence>
<dbReference type="PANTHER" id="PTHR46558">
    <property type="entry name" value="TRACRIPTIONAL REGULATORY PROTEIN-RELATED-RELATED"/>
    <property type="match status" value="1"/>
</dbReference>
<dbReference type="GO" id="GO:0003677">
    <property type="term" value="F:DNA binding"/>
    <property type="evidence" value="ECO:0007669"/>
    <property type="project" value="UniProtKB-KW"/>
</dbReference>
<evidence type="ECO:0000256" key="2">
    <source>
        <dbReference type="SAM" id="Coils"/>
    </source>
</evidence>
<evidence type="ECO:0000256" key="1">
    <source>
        <dbReference type="ARBA" id="ARBA00023125"/>
    </source>
</evidence>
<evidence type="ECO:0000313" key="5">
    <source>
        <dbReference type="Proteomes" id="UP000229340"/>
    </source>
</evidence>
<keyword evidence="1" id="KW-0238">DNA-binding</keyword>
<dbReference type="EMBL" id="CP024443">
    <property type="protein sequence ID" value="ATR77848.1"/>
    <property type="molecule type" value="Genomic_DNA"/>
</dbReference>
<dbReference type="AlphaFoldDB" id="A0A2D2LS46"/>
<name>A0A2D2LS46_FAUOS</name>
<keyword evidence="2" id="KW-0175">Coiled coil</keyword>
<feature type="coiled-coil region" evidence="2">
    <location>
        <begin position="115"/>
        <end position="142"/>
    </location>
</feature>
<dbReference type="Proteomes" id="UP000229340">
    <property type="component" value="Chromosome"/>
</dbReference>
<gene>
    <name evidence="4" type="ORF">NP7_00225</name>
</gene>